<evidence type="ECO:0000313" key="2">
    <source>
        <dbReference type="EMBL" id="MDC8829271.1"/>
    </source>
</evidence>
<dbReference type="GO" id="GO:0004497">
    <property type="term" value="F:monooxygenase activity"/>
    <property type="evidence" value="ECO:0007669"/>
    <property type="project" value="UniProtKB-KW"/>
</dbReference>
<keyword evidence="2" id="KW-0503">Monooxygenase</keyword>
<dbReference type="Pfam" id="PF03992">
    <property type="entry name" value="ABM"/>
    <property type="match status" value="1"/>
</dbReference>
<sequence>MYIVMFEFVVKPGREADFLAAWPRVTQGIYLFKGSLGSRLHKSEDGQWIAYAQWPDRDTFERAQDVGMNEAYHREHQAMRDALNLEETRIVYKMDVACDYLQRRPFAVE</sequence>
<dbReference type="InterPro" id="IPR007138">
    <property type="entry name" value="ABM_dom"/>
</dbReference>
<keyword evidence="2" id="KW-0560">Oxidoreductase</keyword>
<reference evidence="2 3" key="1">
    <citation type="submission" date="2022-10" db="EMBL/GenBank/DDBJ databases">
        <title>Alteromonas sp. chi3 Genome sequencing.</title>
        <authorList>
            <person name="Park S."/>
        </authorList>
    </citation>
    <scope>NUCLEOTIDE SEQUENCE [LARGE SCALE GENOMIC DNA]</scope>
    <source>
        <strain evidence="3">chi3</strain>
    </source>
</reference>
<dbReference type="Proteomes" id="UP001218788">
    <property type="component" value="Unassembled WGS sequence"/>
</dbReference>
<organism evidence="2 3">
    <name type="scientific">Alteromonas gilva</name>
    <dbReference type="NCBI Taxonomy" id="2987522"/>
    <lineage>
        <taxon>Bacteria</taxon>
        <taxon>Pseudomonadati</taxon>
        <taxon>Pseudomonadota</taxon>
        <taxon>Gammaproteobacteria</taxon>
        <taxon>Alteromonadales</taxon>
        <taxon>Alteromonadaceae</taxon>
        <taxon>Alteromonas/Salinimonas group</taxon>
        <taxon>Alteromonas</taxon>
    </lineage>
</organism>
<evidence type="ECO:0000313" key="3">
    <source>
        <dbReference type="Proteomes" id="UP001218788"/>
    </source>
</evidence>
<accession>A0ABT5KYD9</accession>
<dbReference type="SUPFAM" id="SSF54909">
    <property type="entry name" value="Dimeric alpha+beta barrel"/>
    <property type="match status" value="1"/>
</dbReference>
<keyword evidence="3" id="KW-1185">Reference proteome</keyword>
<evidence type="ECO:0000259" key="1">
    <source>
        <dbReference type="Pfam" id="PF03992"/>
    </source>
</evidence>
<dbReference type="EMBL" id="JAQQXP010000001">
    <property type="protein sequence ID" value="MDC8829271.1"/>
    <property type="molecule type" value="Genomic_DNA"/>
</dbReference>
<dbReference type="RefSeq" id="WP_273637641.1">
    <property type="nucleotide sequence ID" value="NZ_JAQQXP010000001.1"/>
</dbReference>
<protein>
    <submittedName>
        <fullName evidence="2">Antibiotic biosynthesis monooxygenase</fullName>
    </submittedName>
</protein>
<dbReference type="Gene3D" id="3.30.70.100">
    <property type="match status" value="1"/>
</dbReference>
<proteinExistence type="predicted"/>
<dbReference type="InterPro" id="IPR011008">
    <property type="entry name" value="Dimeric_a/b-barrel"/>
</dbReference>
<feature type="domain" description="ABM" evidence="1">
    <location>
        <begin position="1"/>
        <end position="66"/>
    </location>
</feature>
<gene>
    <name evidence="2" type="ORF">OIK42_00725</name>
</gene>
<comment type="caution">
    <text evidence="2">The sequence shown here is derived from an EMBL/GenBank/DDBJ whole genome shotgun (WGS) entry which is preliminary data.</text>
</comment>
<name>A0ABT5KYD9_9ALTE</name>